<evidence type="ECO:0000313" key="2">
    <source>
        <dbReference type="Proteomes" id="UP000285875"/>
    </source>
</evidence>
<gene>
    <name evidence="1" type="ORF">C0Z10_05895</name>
</gene>
<organism evidence="1 2">
    <name type="scientific">Acidipropionibacterium jensenii</name>
    <dbReference type="NCBI Taxonomy" id="1749"/>
    <lineage>
        <taxon>Bacteria</taxon>
        <taxon>Bacillati</taxon>
        <taxon>Actinomycetota</taxon>
        <taxon>Actinomycetes</taxon>
        <taxon>Propionibacteriales</taxon>
        <taxon>Propionibacteriaceae</taxon>
        <taxon>Acidipropionibacterium</taxon>
    </lineage>
</organism>
<dbReference type="KEGG" id="aji:C0Z10_05895"/>
<name>A0A3Q9UPU0_9ACTN</name>
<proteinExistence type="predicted"/>
<sequence length="63" mass="6967">MPRSREPGSSAEETNVKKFLTTTIAVFLVAFALYYIFTDPEGTADVVRGFFSGIFGFIRALGR</sequence>
<reference evidence="2" key="1">
    <citation type="submission" date="2017-12" db="EMBL/GenBank/DDBJ databases">
        <title>Whole genome sequencing of Acidipropionibacterium jensenii strains JS279 and JS280.</title>
        <authorList>
            <person name="Deptula P."/>
            <person name="Laine P."/>
            <person name="Smolander O.-P."/>
            <person name="Paulin L."/>
            <person name="Auvinen P."/>
            <person name="Varmanen P."/>
        </authorList>
    </citation>
    <scope>NUCLEOTIDE SEQUENCE [LARGE SCALE GENOMIC DNA]</scope>
    <source>
        <strain evidence="2">JS280</strain>
    </source>
</reference>
<accession>A0A3Q9UPU0</accession>
<dbReference type="AlphaFoldDB" id="A0A3Q9UPU0"/>
<dbReference type="EMBL" id="CP025570">
    <property type="protein sequence ID" value="AZZ39354.1"/>
    <property type="molecule type" value="Genomic_DNA"/>
</dbReference>
<dbReference type="OrthoDB" id="3733912at2"/>
<evidence type="ECO:0000313" key="1">
    <source>
        <dbReference type="EMBL" id="AZZ39354.1"/>
    </source>
</evidence>
<dbReference type="Proteomes" id="UP000285875">
    <property type="component" value="Chromosome"/>
</dbReference>
<protein>
    <submittedName>
        <fullName evidence="1">Uncharacterized protein</fullName>
    </submittedName>
</protein>